<dbReference type="EMBL" id="FXAY01000002">
    <property type="protein sequence ID" value="SMG28512.1"/>
    <property type="molecule type" value="Genomic_DNA"/>
</dbReference>
<evidence type="ECO:0000259" key="1">
    <source>
        <dbReference type="Pfam" id="PF00085"/>
    </source>
</evidence>
<dbReference type="RefSeq" id="WP_085484488.1">
    <property type="nucleotide sequence ID" value="NZ_FXAY01000002.1"/>
</dbReference>
<dbReference type="InterPro" id="IPR013766">
    <property type="entry name" value="Thioredoxin_domain"/>
</dbReference>
<feature type="domain" description="Thioredoxin" evidence="1">
    <location>
        <begin position="8"/>
        <end position="83"/>
    </location>
</feature>
<accession>A0A1X7JKV8</accession>
<dbReference type="AlphaFoldDB" id="A0A1X7JKV8"/>
<organism evidence="2 3">
    <name type="scientific">Agreia pratensis</name>
    <dbReference type="NCBI Taxonomy" id="150121"/>
    <lineage>
        <taxon>Bacteria</taxon>
        <taxon>Bacillati</taxon>
        <taxon>Actinomycetota</taxon>
        <taxon>Actinomycetes</taxon>
        <taxon>Micrococcales</taxon>
        <taxon>Microbacteriaceae</taxon>
        <taxon>Agreia</taxon>
    </lineage>
</organism>
<dbReference type="Proteomes" id="UP000193244">
    <property type="component" value="Unassembled WGS sequence"/>
</dbReference>
<dbReference type="Pfam" id="PF00085">
    <property type="entry name" value="Thioredoxin"/>
    <property type="match status" value="1"/>
</dbReference>
<dbReference type="Gene3D" id="3.40.30.10">
    <property type="entry name" value="Glutaredoxin"/>
    <property type="match status" value="1"/>
</dbReference>
<protein>
    <submittedName>
        <fullName evidence="2">Thioredoxin</fullName>
    </submittedName>
</protein>
<dbReference type="STRING" id="150121.SAMN06296010_1467"/>
<dbReference type="InterPro" id="IPR036249">
    <property type="entry name" value="Thioredoxin-like_sf"/>
</dbReference>
<evidence type="ECO:0000313" key="2">
    <source>
        <dbReference type="EMBL" id="SMG28512.1"/>
    </source>
</evidence>
<reference evidence="3" key="1">
    <citation type="submission" date="2017-04" db="EMBL/GenBank/DDBJ databases">
        <authorList>
            <person name="Varghese N."/>
            <person name="Submissions S."/>
        </authorList>
    </citation>
    <scope>NUCLEOTIDE SEQUENCE [LARGE SCALE GENOMIC DNA]</scope>
    <source>
        <strain evidence="3">VKM Ac-2510</strain>
    </source>
</reference>
<proteinExistence type="predicted"/>
<sequence>MPLSVHLYSSSFCGACTQTRSVLEQVQPLVGERVEFSESNVASSPDDAERANIVATPTVVVRDESGAELARASGVPTADQVLTLLARHLG</sequence>
<evidence type="ECO:0000313" key="3">
    <source>
        <dbReference type="Proteomes" id="UP000193244"/>
    </source>
</evidence>
<keyword evidence="3" id="KW-1185">Reference proteome</keyword>
<name>A0A1X7JKV8_9MICO</name>
<dbReference type="OrthoDB" id="1495530at2"/>
<gene>
    <name evidence="2" type="ORF">SAMN06296010_1467</name>
</gene>
<dbReference type="SUPFAM" id="SSF52833">
    <property type="entry name" value="Thioredoxin-like"/>
    <property type="match status" value="1"/>
</dbReference>